<accession>A0ABM3R483</accession>
<dbReference type="GeneID" id="130465605"/>
<name>A0ABM3R483_SPIOL</name>
<organism evidence="3 4">
    <name type="scientific">Spinacia oleracea</name>
    <name type="common">Spinach</name>
    <dbReference type="NCBI Taxonomy" id="3562"/>
    <lineage>
        <taxon>Eukaryota</taxon>
        <taxon>Viridiplantae</taxon>
        <taxon>Streptophyta</taxon>
        <taxon>Embryophyta</taxon>
        <taxon>Tracheophyta</taxon>
        <taxon>Spermatophyta</taxon>
        <taxon>Magnoliopsida</taxon>
        <taxon>eudicotyledons</taxon>
        <taxon>Gunneridae</taxon>
        <taxon>Pentapetalae</taxon>
        <taxon>Caryophyllales</taxon>
        <taxon>Chenopodiaceae</taxon>
        <taxon>Chenopodioideae</taxon>
        <taxon>Anserineae</taxon>
        <taxon>Spinacia</taxon>
    </lineage>
</organism>
<evidence type="ECO:0000313" key="5">
    <source>
        <dbReference type="RefSeq" id="XP_056690415.1"/>
    </source>
</evidence>
<evidence type="ECO:0000256" key="1">
    <source>
        <dbReference type="SAM" id="MobiDB-lite"/>
    </source>
</evidence>
<evidence type="ECO:0000259" key="2">
    <source>
        <dbReference type="Pfam" id="PF10536"/>
    </source>
</evidence>
<reference evidence="3" key="1">
    <citation type="journal article" date="2021" name="Nat. Commun.">
        <title>Genomic analyses provide insights into spinach domestication and the genetic basis of agronomic traits.</title>
        <authorList>
            <person name="Cai X."/>
            <person name="Sun X."/>
            <person name="Xu C."/>
            <person name="Sun H."/>
            <person name="Wang X."/>
            <person name="Ge C."/>
            <person name="Zhang Z."/>
            <person name="Wang Q."/>
            <person name="Fei Z."/>
            <person name="Jiao C."/>
            <person name="Wang Q."/>
        </authorList>
    </citation>
    <scope>NUCLEOTIDE SEQUENCE [LARGE SCALE GENOMIC DNA]</scope>
    <source>
        <strain evidence="3">cv. Varoflay</strain>
    </source>
</reference>
<reference evidence="4 5" key="2">
    <citation type="submission" date="2025-05" db="UniProtKB">
        <authorList>
            <consortium name="RefSeq"/>
        </authorList>
    </citation>
    <scope>IDENTIFICATION</scope>
    <source>
        <tissue evidence="4 5">Leaf</tissue>
    </source>
</reference>
<feature type="compositionally biased region" description="Basic and acidic residues" evidence="1">
    <location>
        <begin position="423"/>
        <end position="432"/>
    </location>
</feature>
<gene>
    <name evidence="4 5 6" type="primary">LOC130465605</name>
</gene>
<evidence type="ECO:0000313" key="3">
    <source>
        <dbReference type="Proteomes" id="UP000813463"/>
    </source>
</evidence>
<sequence length="480" mass="53350">MSETVFGFLSSDAHALVRESSMFPVVETFWEVLRLNISLSFLRSFIRWWWDTTNTFHFPWGEMTITPEDYTALTGLAFTGILVRLRSDGPPPTVAEGTRLMGSLLGQRLPSYQARGIPYADLMWGLERGVEESPLRKARLFYLHFTTSTFLSGPTDTFDPMWIDWVEDVSSLGAYCWGDFGYATLVGQMSLAVRESDPRRRHFVIALAGVPRFIEVVWTPWLSFRGAYASVSYALSQMRVLFVGRRDPVWYLGERVRMQTVGVFSVPHPPPATMLATRSIGEAWRVHSRAGVPATELVIAGANYHQFILDSLRLPEPGAEHPDPSLGGWVPPDARISYIGEGGSEVVEIIPEGRVFHAPLPEGVQAVPARTANAMVGVINRLKPALVRARSALSCRSPRSTQTETGRAGADDTGPSGFGGRGPAERERERHSPLRHRRCDVGTSTSGARPERERGRRSMSVARESSPELQPQPQRWGCSP</sequence>
<dbReference type="RefSeq" id="XP_056690414.1">
    <property type="nucleotide sequence ID" value="XM_056834436.1"/>
</dbReference>
<keyword evidence="3" id="KW-1185">Reference proteome</keyword>
<dbReference type="Pfam" id="PF10536">
    <property type="entry name" value="PMD"/>
    <property type="match status" value="1"/>
</dbReference>
<dbReference type="PANTHER" id="PTHR46033:SF8">
    <property type="entry name" value="PROTEIN MAINTENANCE OF MERISTEMS-LIKE"/>
    <property type="match status" value="1"/>
</dbReference>
<evidence type="ECO:0000313" key="6">
    <source>
        <dbReference type="RefSeq" id="XP_056690418.1"/>
    </source>
</evidence>
<dbReference type="PANTHER" id="PTHR46033">
    <property type="entry name" value="PROTEIN MAIN-LIKE 2"/>
    <property type="match status" value="1"/>
</dbReference>
<proteinExistence type="predicted"/>
<protein>
    <recommendedName>
        <fullName evidence="2">Aminotransferase-like plant mobile domain-containing protein</fullName>
    </recommendedName>
</protein>
<dbReference type="InterPro" id="IPR019557">
    <property type="entry name" value="AminoTfrase-like_pln_mobile"/>
</dbReference>
<dbReference type="Proteomes" id="UP000813463">
    <property type="component" value="Chromosome 1"/>
</dbReference>
<evidence type="ECO:0000313" key="4">
    <source>
        <dbReference type="RefSeq" id="XP_056690414.1"/>
    </source>
</evidence>
<dbReference type="InterPro" id="IPR044824">
    <property type="entry name" value="MAIN-like"/>
</dbReference>
<feature type="domain" description="Aminotransferase-like plant mobile" evidence="2">
    <location>
        <begin position="40"/>
        <end position="111"/>
    </location>
</feature>
<feature type="region of interest" description="Disordered" evidence="1">
    <location>
        <begin position="390"/>
        <end position="480"/>
    </location>
</feature>
<dbReference type="RefSeq" id="XP_056690415.1">
    <property type="nucleotide sequence ID" value="XM_056834437.1"/>
</dbReference>
<dbReference type="RefSeq" id="XP_056690418.1">
    <property type="nucleotide sequence ID" value="XM_056834440.1"/>
</dbReference>